<keyword evidence="1" id="KW-1133">Transmembrane helix</keyword>
<dbReference type="AlphaFoldDB" id="A0A3B1B7T1"/>
<keyword evidence="1" id="KW-0472">Membrane</keyword>
<feature type="transmembrane region" description="Helical" evidence="1">
    <location>
        <begin position="12"/>
        <end position="33"/>
    </location>
</feature>
<evidence type="ECO:0000313" key="4">
    <source>
        <dbReference type="EMBL" id="VAX07468.1"/>
    </source>
</evidence>
<proteinExistence type="predicted"/>
<dbReference type="PROSITE" id="PS51832">
    <property type="entry name" value="HD_GYP"/>
    <property type="match status" value="1"/>
</dbReference>
<accession>A0A3B1B7T1</accession>
<dbReference type="Pfam" id="PF13487">
    <property type="entry name" value="HD_5"/>
    <property type="match status" value="1"/>
</dbReference>
<evidence type="ECO:0000259" key="3">
    <source>
        <dbReference type="PROSITE" id="PS51832"/>
    </source>
</evidence>
<dbReference type="InterPro" id="IPR006674">
    <property type="entry name" value="HD_domain"/>
</dbReference>
<evidence type="ECO:0000259" key="2">
    <source>
        <dbReference type="PROSITE" id="PS51831"/>
    </source>
</evidence>
<evidence type="ECO:0000256" key="1">
    <source>
        <dbReference type="SAM" id="Phobius"/>
    </source>
</evidence>
<feature type="domain" description="HD" evidence="2">
    <location>
        <begin position="295"/>
        <end position="419"/>
    </location>
</feature>
<name>A0A3B1B7T1_9ZZZZ</name>
<dbReference type="InterPro" id="IPR037522">
    <property type="entry name" value="HD_GYP_dom"/>
</dbReference>
<dbReference type="EMBL" id="UOFX01000024">
    <property type="protein sequence ID" value="VAX07468.1"/>
    <property type="molecule type" value="Genomic_DNA"/>
</dbReference>
<gene>
    <name evidence="4" type="ORF">MNBD_GAMMA26-744</name>
</gene>
<protein>
    <submittedName>
        <fullName evidence="4">Response regulator</fullName>
    </submittedName>
</protein>
<reference evidence="4" key="1">
    <citation type="submission" date="2018-06" db="EMBL/GenBank/DDBJ databases">
        <authorList>
            <person name="Zhirakovskaya E."/>
        </authorList>
    </citation>
    <scope>NUCLEOTIDE SEQUENCE</scope>
</reference>
<sequence length="469" mass="53264">MQKRSLKRITLNNLIAFLMLLSLAILIVLSVNIRAISISVMEDKALAIADVVKAGITSHMRAGTMDKRDYFLTEINSLTLVDEIAIIRSQEVINQFGVGMQQLERQVDQGAEEAFKTRQPVYIIDDIQLKPYMRAIVPFIASREGGLNCLECHKVKERTVLGVLDMRLDLAGYRNATLTLLTSIGFITAFFIALIIVNNFRTIQRYVQEPLERLMQNSTDAYQKKQPINTDAFECLEFETVAEEINLFTKDVLHHQEIIEKKNVELAEMSSEIEDSLRESIFTMGVIEEQRSKEASNHTLRVTKYSQLLGIQYGLSEYEVEMLTIAAPLHDIGKLGIPDAVLLKPAKLTAEEFEVVKSHCIIGHNMLSHSKRETLRAAAIIAYQHHEKWDGTGYPQGLKGNNIHTFGRIVALADVFDALFAKRIYKDEWALDEVLSYLKEERGRQFDPQLVDVLLQNAEAFAQIRSQYT</sequence>
<organism evidence="4">
    <name type="scientific">hydrothermal vent metagenome</name>
    <dbReference type="NCBI Taxonomy" id="652676"/>
    <lineage>
        <taxon>unclassified sequences</taxon>
        <taxon>metagenomes</taxon>
        <taxon>ecological metagenomes</taxon>
    </lineage>
</organism>
<dbReference type="CDD" id="cd00077">
    <property type="entry name" value="HDc"/>
    <property type="match status" value="1"/>
</dbReference>
<dbReference type="Gene3D" id="3.30.450.290">
    <property type="match status" value="1"/>
</dbReference>
<dbReference type="SMART" id="SM00471">
    <property type="entry name" value="HDc"/>
    <property type="match status" value="1"/>
</dbReference>
<dbReference type="InterPro" id="IPR052020">
    <property type="entry name" value="Cyclic_di-GMP/3'3'-cGAMP_PDE"/>
</dbReference>
<dbReference type="PROSITE" id="PS51831">
    <property type="entry name" value="HD"/>
    <property type="match status" value="1"/>
</dbReference>
<dbReference type="SUPFAM" id="SSF109604">
    <property type="entry name" value="HD-domain/PDEase-like"/>
    <property type="match status" value="1"/>
</dbReference>
<dbReference type="InterPro" id="IPR003607">
    <property type="entry name" value="HD/PDEase_dom"/>
</dbReference>
<dbReference type="PANTHER" id="PTHR45228:SF1">
    <property type="entry name" value="CYCLIC DI-GMP PHOSPHODIESTERASE TM_0186"/>
    <property type="match status" value="1"/>
</dbReference>
<dbReference type="PANTHER" id="PTHR45228">
    <property type="entry name" value="CYCLIC DI-GMP PHOSPHODIESTERASE TM_0186-RELATED"/>
    <property type="match status" value="1"/>
</dbReference>
<feature type="transmembrane region" description="Helical" evidence="1">
    <location>
        <begin position="176"/>
        <end position="197"/>
    </location>
</feature>
<feature type="domain" description="HD-GYP" evidence="3">
    <location>
        <begin position="273"/>
        <end position="469"/>
    </location>
</feature>
<dbReference type="Gene3D" id="1.10.3210.10">
    <property type="entry name" value="Hypothetical protein af1432"/>
    <property type="match status" value="1"/>
</dbReference>
<keyword evidence="1" id="KW-0812">Transmembrane</keyword>